<sequence>EYGITSVPSLVVYCEAGHDVIRGNLHLKQALEKVVEKGECRDEAQQLLSKGEAR</sequence>
<protein>
    <submittedName>
        <fullName evidence="1">Type-F conjugative transfer system pilin assembly protein TrbC</fullName>
    </submittedName>
</protein>
<accession>A0AA42PX67</accession>
<dbReference type="EMBL" id="JAOCAP010000044">
    <property type="protein sequence ID" value="MDH1321580.1"/>
    <property type="molecule type" value="Genomic_DNA"/>
</dbReference>
<comment type="caution">
    <text evidence="1">The sequence shown here is derived from an EMBL/GenBank/DDBJ whole genome shotgun (WGS) entry which is preliminary data.</text>
</comment>
<gene>
    <name evidence="1" type="ORF">N5C39_24865</name>
</gene>
<evidence type="ECO:0000313" key="1">
    <source>
        <dbReference type="EMBL" id="MDH1321580.1"/>
    </source>
</evidence>
<feature type="non-terminal residue" evidence="1">
    <location>
        <position position="1"/>
    </location>
</feature>
<dbReference type="AlphaFoldDB" id="A0AA42PX67"/>
<name>A0AA42PX67_9ENTR</name>
<proteinExistence type="predicted"/>
<dbReference type="Proteomes" id="UP001158416">
    <property type="component" value="Unassembled WGS sequence"/>
</dbReference>
<evidence type="ECO:0000313" key="2">
    <source>
        <dbReference type="Proteomes" id="UP001158416"/>
    </source>
</evidence>
<reference evidence="1" key="1">
    <citation type="submission" date="2022-09" db="EMBL/GenBank/DDBJ databases">
        <title>Intensive care unit water sources are persistently colonized with multi-drug resistant bacteria and are the site of extensive horizontal gene transfer of antibiotic resistance genes.</title>
        <authorList>
            <person name="Diorio-Toth L."/>
        </authorList>
    </citation>
    <scope>NUCLEOTIDE SEQUENCE</scope>
    <source>
        <strain evidence="1">GD03936</strain>
    </source>
</reference>
<organism evidence="1 2">
    <name type="scientific">Enterobacter bugandensis</name>
    <dbReference type="NCBI Taxonomy" id="881260"/>
    <lineage>
        <taxon>Bacteria</taxon>
        <taxon>Pseudomonadati</taxon>
        <taxon>Pseudomonadota</taxon>
        <taxon>Gammaproteobacteria</taxon>
        <taxon>Enterobacterales</taxon>
        <taxon>Enterobacteriaceae</taxon>
        <taxon>Enterobacter</taxon>
    </lineage>
</organism>